<dbReference type="Proteomes" id="UP001226434">
    <property type="component" value="Unassembled WGS sequence"/>
</dbReference>
<accession>A0ABT6RF93</accession>
<proteinExistence type="predicted"/>
<dbReference type="EMBL" id="JASBRG010000007">
    <property type="protein sequence ID" value="MDI3321193.1"/>
    <property type="molecule type" value="Genomic_DNA"/>
</dbReference>
<dbReference type="RefSeq" id="WP_282335303.1">
    <property type="nucleotide sequence ID" value="NZ_JASBRG010000007.1"/>
</dbReference>
<name>A0ABT6RF93_9BACT</name>
<organism evidence="2 3">
    <name type="scientific">Pinibacter soli</name>
    <dbReference type="NCBI Taxonomy" id="3044211"/>
    <lineage>
        <taxon>Bacteria</taxon>
        <taxon>Pseudomonadati</taxon>
        <taxon>Bacteroidota</taxon>
        <taxon>Chitinophagia</taxon>
        <taxon>Chitinophagales</taxon>
        <taxon>Chitinophagaceae</taxon>
        <taxon>Pinibacter</taxon>
    </lineage>
</organism>
<evidence type="ECO:0000313" key="2">
    <source>
        <dbReference type="EMBL" id="MDI3321193.1"/>
    </source>
</evidence>
<evidence type="ECO:0000256" key="1">
    <source>
        <dbReference type="SAM" id="SignalP"/>
    </source>
</evidence>
<evidence type="ECO:0008006" key="4">
    <source>
        <dbReference type="Google" id="ProtNLM"/>
    </source>
</evidence>
<keyword evidence="1" id="KW-0732">Signal</keyword>
<evidence type="ECO:0000313" key="3">
    <source>
        <dbReference type="Proteomes" id="UP001226434"/>
    </source>
</evidence>
<reference evidence="2 3" key="1">
    <citation type="submission" date="2023-05" db="EMBL/GenBank/DDBJ databases">
        <title>Genome sequence of Pinibacter sp. MAH-24.</title>
        <authorList>
            <person name="Huq M.A."/>
        </authorList>
    </citation>
    <scope>NUCLEOTIDE SEQUENCE [LARGE SCALE GENOMIC DNA]</scope>
    <source>
        <strain evidence="2 3">MAH-24</strain>
    </source>
</reference>
<sequence>MKHFLVLAFVALPITMHAQTPIARGVTIASDSTIKVIYRNKLKPVTQTAYYLNGTFFGSSMPSINPNTIESIDVLHADTINGIQYNGKILIKTKVSYTPKPITLNELKFKYTNITDNPVVFMIDGDIINADYDKYLIDENNVLQIIVDEINNPKEKLQLEFVKVLTKTEENIKKSKEIRIRGNEVTSNK</sequence>
<gene>
    <name evidence="2" type="ORF">QJ048_15470</name>
</gene>
<comment type="caution">
    <text evidence="2">The sequence shown here is derived from an EMBL/GenBank/DDBJ whole genome shotgun (WGS) entry which is preliminary data.</text>
</comment>
<feature type="chain" id="PRO_5045448152" description="DUF4397 domain-containing protein" evidence="1">
    <location>
        <begin position="19"/>
        <end position="189"/>
    </location>
</feature>
<protein>
    <recommendedName>
        <fullName evidence="4">DUF4397 domain-containing protein</fullName>
    </recommendedName>
</protein>
<keyword evidence="3" id="KW-1185">Reference proteome</keyword>
<feature type="signal peptide" evidence="1">
    <location>
        <begin position="1"/>
        <end position="18"/>
    </location>
</feature>